<name>A0AAE1GQI2_9NEOP</name>
<gene>
    <name evidence="6" type="ORF">KUF71_000077</name>
</gene>
<evidence type="ECO:0000313" key="6">
    <source>
        <dbReference type="EMBL" id="KAK3907157.1"/>
    </source>
</evidence>
<dbReference type="InterPro" id="IPR052035">
    <property type="entry name" value="ZnF_BED_domain_contain"/>
</dbReference>
<accession>A0AAE1GQI2</accession>
<keyword evidence="7" id="KW-1185">Reference proteome</keyword>
<evidence type="ECO:0000256" key="4">
    <source>
        <dbReference type="ARBA" id="ARBA00022833"/>
    </source>
</evidence>
<dbReference type="PANTHER" id="PTHR46481">
    <property type="entry name" value="ZINC FINGER BED DOMAIN-CONTAINING PROTEIN 4"/>
    <property type="match status" value="1"/>
</dbReference>
<dbReference type="SUPFAM" id="SSF53098">
    <property type="entry name" value="Ribonuclease H-like"/>
    <property type="match status" value="1"/>
</dbReference>
<evidence type="ECO:0000256" key="2">
    <source>
        <dbReference type="ARBA" id="ARBA00022723"/>
    </source>
</evidence>
<keyword evidence="4" id="KW-0862">Zinc</keyword>
<protein>
    <submittedName>
        <fullName evidence="6">Transposable element Hobo transposase</fullName>
    </submittedName>
</protein>
<keyword evidence="2" id="KW-0479">Metal-binding</keyword>
<evidence type="ECO:0000313" key="7">
    <source>
        <dbReference type="Proteomes" id="UP001219518"/>
    </source>
</evidence>
<evidence type="ECO:0000256" key="1">
    <source>
        <dbReference type="ARBA" id="ARBA00004123"/>
    </source>
</evidence>
<organism evidence="6 7">
    <name type="scientific">Frankliniella fusca</name>
    <dbReference type="NCBI Taxonomy" id="407009"/>
    <lineage>
        <taxon>Eukaryota</taxon>
        <taxon>Metazoa</taxon>
        <taxon>Ecdysozoa</taxon>
        <taxon>Arthropoda</taxon>
        <taxon>Hexapoda</taxon>
        <taxon>Insecta</taxon>
        <taxon>Pterygota</taxon>
        <taxon>Neoptera</taxon>
        <taxon>Paraneoptera</taxon>
        <taxon>Thysanoptera</taxon>
        <taxon>Terebrantia</taxon>
        <taxon>Thripoidea</taxon>
        <taxon>Thripidae</taxon>
        <taxon>Frankliniella</taxon>
    </lineage>
</organism>
<dbReference type="Proteomes" id="UP001219518">
    <property type="component" value="Unassembled WGS sequence"/>
</dbReference>
<evidence type="ECO:0000256" key="5">
    <source>
        <dbReference type="ARBA" id="ARBA00023242"/>
    </source>
</evidence>
<reference evidence="6" key="2">
    <citation type="journal article" date="2023" name="BMC Genomics">
        <title>Pest status, molecular evolution, and epigenetic factors derived from the genome assembly of Frankliniella fusca, a thysanopteran phytovirus vector.</title>
        <authorList>
            <person name="Catto M.A."/>
            <person name="Labadie P.E."/>
            <person name="Jacobson A.L."/>
            <person name="Kennedy G.G."/>
            <person name="Srinivasan R."/>
            <person name="Hunt B.G."/>
        </authorList>
    </citation>
    <scope>NUCLEOTIDE SEQUENCE</scope>
    <source>
        <strain evidence="6">PL_HMW_Pooled</strain>
    </source>
</reference>
<dbReference type="GO" id="GO:0005634">
    <property type="term" value="C:nucleus"/>
    <property type="evidence" value="ECO:0007669"/>
    <property type="project" value="UniProtKB-SubCell"/>
</dbReference>
<sequence>MPLEKKMGLGTLSTLRTTISYHVESRAEALRETLLPEIKSAMEKGFCAMTTDGCTEDHSKVHFFTATVQYCGEEEGKWVLKNKVLYTTPFNNSGRHTGADVREHIFKNCSDRGFPSSLIESVPFVTDGGSDIVVALNGVKRFYCFDHFLNVCLKNSFEIKVYQLKLYTEEALKIIGDILEVVQNIKKKPIGRKLVEVTPKGQKRGPFPSKLPLLRLFHKNYDNIKNYTVIDHIDRDKVLQLIEMMAPLENILKTCKTSIPASKFQDIKNLLVLKDTHSDFEKDLMQNFVKEFMALDVLQYVSDCKALVNHFKHYMSLMKELETTLKQCCETRLNSLLHTLETIRDQFDMVIQVLMDAEQYDWVSKIDNRVLLEAIISVLKPFEIESKAMQASQTPTFHLCLPSLYLLKRPLILLGSVRAQIHSELQEKAQITLEHKISTLLCPSFRSLKMLSPGEIAIVHSSIQEMISEISSEDLRFEIEPTPSPSNSPTNRYAEWCEEVSYELENELDRYLREPKGDDKDLLAWWQTRVQLHQENTIAFTLASYACELATDSSLRIYGDRSNFIKKTR</sequence>
<evidence type="ECO:0000256" key="3">
    <source>
        <dbReference type="ARBA" id="ARBA00022771"/>
    </source>
</evidence>
<keyword evidence="5" id="KW-0539">Nucleus</keyword>
<comment type="subcellular location">
    <subcellularLocation>
        <location evidence="1">Nucleus</location>
    </subcellularLocation>
</comment>
<proteinExistence type="predicted"/>
<reference evidence="6" key="1">
    <citation type="submission" date="2021-07" db="EMBL/GenBank/DDBJ databases">
        <authorList>
            <person name="Catto M.A."/>
            <person name="Jacobson A."/>
            <person name="Kennedy G."/>
            <person name="Labadie P."/>
            <person name="Hunt B.G."/>
            <person name="Srinivasan R."/>
        </authorList>
    </citation>
    <scope>NUCLEOTIDE SEQUENCE</scope>
    <source>
        <strain evidence="6">PL_HMW_Pooled</strain>
        <tissue evidence="6">Head</tissue>
    </source>
</reference>
<dbReference type="EMBL" id="JAHWGI010000001">
    <property type="protein sequence ID" value="KAK3907157.1"/>
    <property type="molecule type" value="Genomic_DNA"/>
</dbReference>
<dbReference type="GO" id="GO:0008270">
    <property type="term" value="F:zinc ion binding"/>
    <property type="evidence" value="ECO:0007669"/>
    <property type="project" value="UniProtKB-KW"/>
</dbReference>
<keyword evidence="3" id="KW-0863">Zinc-finger</keyword>
<dbReference type="InterPro" id="IPR012337">
    <property type="entry name" value="RNaseH-like_sf"/>
</dbReference>
<dbReference type="PANTHER" id="PTHR46481:SF10">
    <property type="entry name" value="ZINC FINGER BED DOMAIN-CONTAINING PROTEIN 39"/>
    <property type="match status" value="1"/>
</dbReference>
<comment type="caution">
    <text evidence="6">The sequence shown here is derived from an EMBL/GenBank/DDBJ whole genome shotgun (WGS) entry which is preliminary data.</text>
</comment>
<dbReference type="AlphaFoldDB" id="A0AAE1GQI2"/>